<proteinExistence type="predicted"/>
<feature type="domain" description="DUF8180" evidence="1">
    <location>
        <begin position="10"/>
        <end position="66"/>
    </location>
</feature>
<organism evidence="2 3">
    <name type="scientific">Methanococcoides methylutens</name>
    <dbReference type="NCBI Taxonomy" id="2226"/>
    <lineage>
        <taxon>Archaea</taxon>
        <taxon>Methanobacteriati</taxon>
        <taxon>Methanobacteriota</taxon>
        <taxon>Stenosarchaea group</taxon>
        <taxon>Methanomicrobia</taxon>
        <taxon>Methanosarcinales</taxon>
        <taxon>Methanosarcinaceae</taxon>
        <taxon>Methanococcoides</taxon>
    </lineage>
</organism>
<dbReference type="Pfam" id="PF26551">
    <property type="entry name" value="DUF8180"/>
    <property type="match status" value="1"/>
</dbReference>
<dbReference type="OrthoDB" id="132969at2157"/>
<accession>A0A099T352</accession>
<gene>
    <name evidence="2" type="ORF">LI82_04815</name>
</gene>
<dbReference type="AlphaFoldDB" id="A0A099T352"/>
<dbReference type="EMBL" id="JRHO01000009">
    <property type="protein sequence ID" value="KGK99334.1"/>
    <property type="molecule type" value="Genomic_DNA"/>
</dbReference>
<evidence type="ECO:0000313" key="2">
    <source>
        <dbReference type="EMBL" id="KGK99334.1"/>
    </source>
</evidence>
<reference evidence="2 3" key="1">
    <citation type="submission" date="2014-09" db="EMBL/GenBank/DDBJ databases">
        <title>Draft genome sequence of an obligately methylotrophic methanogen, Methanococcoides methylutens, isolated from marine sediment.</title>
        <authorList>
            <person name="Guan Y."/>
            <person name="Ngugi D.K."/>
            <person name="Blom J."/>
            <person name="Ali S."/>
            <person name="Ferry J.G."/>
            <person name="Stingl U."/>
        </authorList>
    </citation>
    <scope>NUCLEOTIDE SEQUENCE [LARGE SCALE GENOMIC DNA]</scope>
    <source>
        <strain evidence="2 3">DSM 2657</strain>
    </source>
</reference>
<keyword evidence="3" id="KW-1185">Reference proteome</keyword>
<comment type="caution">
    <text evidence="2">The sequence shown here is derived from an EMBL/GenBank/DDBJ whole genome shotgun (WGS) entry which is preliminary data.</text>
</comment>
<evidence type="ECO:0000313" key="3">
    <source>
        <dbReference type="Proteomes" id="UP000029859"/>
    </source>
</evidence>
<protein>
    <recommendedName>
        <fullName evidence="1">DUF8180 domain-containing protein</fullName>
    </recommendedName>
</protein>
<dbReference type="RefSeq" id="WP_048193736.1">
    <property type="nucleotide sequence ID" value="NZ_CAAGSM010000006.1"/>
</dbReference>
<sequence length="70" mass="8094">MVEELDEGKLEHLLGHWIEHNENHSKSFNDWIVKLEAAGFEEVAGHIRTAATKMDECTEHLKQAKEVVRK</sequence>
<dbReference type="Proteomes" id="UP000029859">
    <property type="component" value="Unassembled WGS sequence"/>
</dbReference>
<evidence type="ECO:0000259" key="1">
    <source>
        <dbReference type="Pfam" id="PF26551"/>
    </source>
</evidence>
<dbReference type="InterPro" id="IPR058493">
    <property type="entry name" value="DUF8180"/>
</dbReference>
<name>A0A099T352_METMT</name>